<sequence>MTESDTTLTLVLPADFRHADVLRFYARDREQVAERVLDLRIEKALHWQGQPAQLQLDFNTPGQAQATLQGADSTPAQLEQQLRSMLGLKQDIDSLHTAHSKHPEIGPLLAQTPGLRMPQSGSPFEAACWAVIGQMISVEAAISVRRKLIRHLGTPLANGMICHPLPDQLLAASPEQLRSCGLSASKATTLTRLAGAVESGALPLDHWAAQPQPPADEISAALNQIKGIGPWTQSYILLRGYGALDGSLHGDVVVRKRLGSLLNLPEPPDQAFTQKWLSQFAPWRALVAAHLWAMPTDSAAKDY</sequence>
<protein>
    <recommendedName>
        <fullName evidence="2">DNA-3-methyladenine glycosylase II</fullName>
        <ecNumber evidence="2">3.2.2.21</ecNumber>
    </recommendedName>
</protein>
<dbReference type="Pfam" id="PF06029">
    <property type="entry name" value="AlkA_N"/>
    <property type="match status" value="1"/>
</dbReference>
<proteinExistence type="predicted"/>
<accession>A0A1S8DDX0</accession>
<dbReference type="EC" id="3.2.2.21" evidence="2"/>
<evidence type="ECO:0000313" key="7">
    <source>
        <dbReference type="EMBL" id="ONM43635.1"/>
    </source>
</evidence>
<dbReference type="GO" id="GO:0043916">
    <property type="term" value="F:DNA-7-methylguanine glycosylase activity"/>
    <property type="evidence" value="ECO:0007669"/>
    <property type="project" value="TreeGrafter"/>
</dbReference>
<dbReference type="SUPFAM" id="SSF48150">
    <property type="entry name" value="DNA-glycosylase"/>
    <property type="match status" value="1"/>
</dbReference>
<keyword evidence="3" id="KW-0227">DNA damage</keyword>
<name>A0A1S8DDX0_9GAMM</name>
<dbReference type="PANTHER" id="PTHR43003">
    <property type="entry name" value="DNA-3-METHYLADENINE GLYCOSYLASE"/>
    <property type="match status" value="1"/>
</dbReference>
<comment type="catalytic activity">
    <reaction evidence="1">
        <text>Hydrolysis of alkylated DNA, releasing 3-methyladenine, 3-methylguanine, 7-methylguanine and 7-methyladenine.</text>
        <dbReference type="EC" id="3.2.2.21"/>
    </reaction>
</comment>
<dbReference type="InterPro" id="IPR037046">
    <property type="entry name" value="AlkA_N_sf"/>
</dbReference>
<keyword evidence="8" id="KW-1185">Reference proteome</keyword>
<dbReference type="GO" id="GO:0006307">
    <property type="term" value="P:DNA alkylation repair"/>
    <property type="evidence" value="ECO:0007669"/>
    <property type="project" value="TreeGrafter"/>
</dbReference>
<dbReference type="STRING" id="254161.SAMN05216256_10734"/>
<evidence type="ECO:0000256" key="3">
    <source>
        <dbReference type="ARBA" id="ARBA00022763"/>
    </source>
</evidence>
<organism evidence="7 8">
    <name type="scientific">Halopseudomonas pachastrellae</name>
    <dbReference type="NCBI Taxonomy" id="254161"/>
    <lineage>
        <taxon>Bacteria</taxon>
        <taxon>Pseudomonadati</taxon>
        <taxon>Pseudomonadota</taxon>
        <taxon>Gammaproteobacteria</taxon>
        <taxon>Pseudomonadales</taxon>
        <taxon>Pseudomonadaceae</taxon>
        <taxon>Halopseudomonas</taxon>
    </lineage>
</organism>
<evidence type="ECO:0000256" key="1">
    <source>
        <dbReference type="ARBA" id="ARBA00000086"/>
    </source>
</evidence>
<evidence type="ECO:0000256" key="2">
    <source>
        <dbReference type="ARBA" id="ARBA00012000"/>
    </source>
</evidence>
<evidence type="ECO:0000313" key="8">
    <source>
        <dbReference type="Proteomes" id="UP000242847"/>
    </source>
</evidence>
<dbReference type="GO" id="GO:0032131">
    <property type="term" value="F:alkylated DNA binding"/>
    <property type="evidence" value="ECO:0007669"/>
    <property type="project" value="TreeGrafter"/>
</dbReference>
<dbReference type="RefSeq" id="WP_083727867.1">
    <property type="nucleotide sequence ID" value="NZ_FOUD01000007.1"/>
</dbReference>
<dbReference type="GO" id="GO:0032993">
    <property type="term" value="C:protein-DNA complex"/>
    <property type="evidence" value="ECO:0007669"/>
    <property type="project" value="TreeGrafter"/>
</dbReference>
<keyword evidence="4" id="KW-0234">DNA repair</keyword>
<evidence type="ECO:0000259" key="5">
    <source>
        <dbReference type="SMART" id="SM00478"/>
    </source>
</evidence>
<dbReference type="CDD" id="cd00056">
    <property type="entry name" value="ENDO3c"/>
    <property type="match status" value="1"/>
</dbReference>
<evidence type="ECO:0000256" key="4">
    <source>
        <dbReference type="ARBA" id="ARBA00023204"/>
    </source>
</evidence>
<dbReference type="PANTHER" id="PTHR43003:SF13">
    <property type="entry name" value="DNA-3-METHYLADENINE GLYCOSYLASE 2"/>
    <property type="match status" value="1"/>
</dbReference>
<gene>
    <name evidence="7" type="ORF">BXT89_11765</name>
</gene>
<reference evidence="7 8" key="1">
    <citation type="submission" date="2017-01" db="EMBL/GenBank/DDBJ databases">
        <title>Draft genome sequence of Pseudomonas pachastrellae type strain CCUG 46540T from a deep sea.</title>
        <authorList>
            <person name="Gomila M."/>
            <person name="Mulet M."/>
            <person name="Lalucat J."/>
            <person name="Garcia-Valdes E."/>
        </authorList>
    </citation>
    <scope>NUCLEOTIDE SEQUENCE [LARGE SCALE GENOMIC DNA]</scope>
    <source>
        <strain evidence="7 8">CCUG 46540</strain>
    </source>
</reference>
<dbReference type="GO" id="GO:0006285">
    <property type="term" value="P:base-excision repair, AP site formation"/>
    <property type="evidence" value="ECO:0007669"/>
    <property type="project" value="TreeGrafter"/>
</dbReference>
<dbReference type="GO" id="GO:0008725">
    <property type="term" value="F:DNA-3-methyladenine glycosylase activity"/>
    <property type="evidence" value="ECO:0007669"/>
    <property type="project" value="TreeGrafter"/>
</dbReference>
<dbReference type="EMBL" id="MUBC01000024">
    <property type="protein sequence ID" value="ONM43635.1"/>
    <property type="molecule type" value="Genomic_DNA"/>
</dbReference>
<dbReference type="SMART" id="SM00478">
    <property type="entry name" value="ENDO3c"/>
    <property type="match status" value="1"/>
</dbReference>
<feature type="domain" description="HhH-GPD" evidence="5">
    <location>
        <begin position="132"/>
        <end position="296"/>
    </location>
</feature>
<dbReference type="InterPro" id="IPR010316">
    <property type="entry name" value="AlkA_N"/>
</dbReference>
<dbReference type="AlphaFoldDB" id="A0A1S8DDX0"/>
<dbReference type="InterPro" id="IPR003265">
    <property type="entry name" value="HhH-GPD_domain"/>
</dbReference>
<dbReference type="InterPro" id="IPR011257">
    <property type="entry name" value="DNA_glycosylase"/>
</dbReference>
<dbReference type="Gene3D" id="3.30.310.20">
    <property type="entry name" value="DNA-3-methyladenine glycosylase AlkA, N-terminal domain"/>
    <property type="match status" value="1"/>
</dbReference>
<dbReference type="InterPro" id="IPR051912">
    <property type="entry name" value="Alkylbase_DNA_Glycosylase/TA"/>
</dbReference>
<dbReference type="GO" id="GO:0005737">
    <property type="term" value="C:cytoplasm"/>
    <property type="evidence" value="ECO:0007669"/>
    <property type="project" value="TreeGrafter"/>
</dbReference>
<comment type="caution">
    <text evidence="7">The sequence shown here is derived from an EMBL/GenBank/DDBJ whole genome shotgun (WGS) entry which is preliminary data.</text>
</comment>
<dbReference type="Proteomes" id="UP000242847">
    <property type="component" value="Unassembled WGS sequence"/>
</dbReference>
<dbReference type="Gene3D" id="1.10.340.30">
    <property type="entry name" value="Hypothetical protein, domain 2"/>
    <property type="match status" value="1"/>
</dbReference>
<dbReference type="Pfam" id="PF00730">
    <property type="entry name" value="HhH-GPD"/>
    <property type="match status" value="1"/>
</dbReference>
<feature type="domain" description="DNA-3-methyladenine glycosylase AlkA N-terminal" evidence="6">
    <location>
        <begin position="7"/>
        <end position="122"/>
    </location>
</feature>
<dbReference type="SMART" id="SM01009">
    <property type="entry name" value="AlkA_N"/>
    <property type="match status" value="1"/>
</dbReference>
<evidence type="ECO:0000259" key="6">
    <source>
        <dbReference type="SMART" id="SM01009"/>
    </source>
</evidence>
<dbReference type="OrthoDB" id="9811249at2"/>